<organism evidence="1 2">
    <name type="scientific">Acinetobacter junii</name>
    <dbReference type="NCBI Taxonomy" id="40215"/>
    <lineage>
        <taxon>Bacteria</taxon>
        <taxon>Pseudomonadati</taxon>
        <taxon>Pseudomonadota</taxon>
        <taxon>Gammaproteobacteria</taxon>
        <taxon>Moraxellales</taxon>
        <taxon>Moraxellaceae</taxon>
        <taxon>Acinetobacter</taxon>
    </lineage>
</organism>
<accession>A0A365PFN8</accession>
<dbReference type="InterPro" id="IPR018644">
    <property type="entry name" value="DUF2071"/>
</dbReference>
<dbReference type="Pfam" id="PF09844">
    <property type="entry name" value="DUF2071"/>
    <property type="match status" value="1"/>
</dbReference>
<evidence type="ECO:0000313" key="1">
    <source>
        <dbReference type="EMBL" id="RBA43753.1"/>
    </source>
</evidence>
<reference evidence="1 2" key="1">
    <citation type="submission" date="2018-04" db="EMBL/GenBank/DDBJ databases">
        <title>Acinetobacter junii Genome sequencing and assembly.</title>
        <authorList>
            <person name="Su J."/>
            <person name="Rensing C."/>
            <person name="Mazhar H.S."/>
        </authorList>
    </citation>
    <scope>NUCLEOTIDE SEQUENCE [LARGE SCALE GENOMIC DNA]</scope>
    <source>
        <strain evidence="1 2">SC22</strain>
    </source>
</reference>
<name>A0A365PFN8_ACIJU</name>
<dbReference type="STRING" id="40215.BVL33_15445"/>
<evidence type="ECO:0008006" key="3">
    <source>
        <dbReference type="Google" id="ProtNLM"/>
    </source>
</evidence>
<dbReference type="Proteomes" id="UP000253688">
    <property type="component" value="Unassembled WGS sequence"/>
</dbReference>
<protein>
    <recommendedName>
        <fullName evidence="3">DUF2071 domain-containing protein</fullName>
    </recommendedName>
</protein>
<comment type="caution">
    <text evidence="1">The sequence shown here is derived from an EMBL/GenBank/DDBJ whole genome shotgun (WGS) entry which is preliminary data.</text>
</comment>
<gene>
    <name evidence="1" type="ORF">DC346_14340</name>
</gene>
<dbReference type="AlphaFoldDB" id="A0A365PFN8"/>
<proteinExistence type="predicted"/>
<dbReference type="RefSeq" id="WP_112987613.1">
    <property type="nucleotide sequence ID" value="NZ_CP131470.1"/>
</dbReference>
<evidence type="ECO:0000313" key="2">
    <source>
        <dbReference type="Proteomes" id="UP000253688"/>
    </source>
</evidence>
<dbReference type="EMBL" id="QEWH01000097">
    <property type="protein sequence ID" value="RBA43753.1"/>
    <property type="molecule type" value="Genomic_DNA"/>
</dbReference>
<sequence length="282" mass="33554">MNRHHFKVPKHKPFLRYFSLLLSCQFILTVRRFFMHLLPFIRFESQASHIVYLSWLVDIEQVRERYPERVHLWERQGKTVFTILSYQHHHFGFRFLGPFRRWMPSPRQSNWRFYLNDTAPKTVIFEQVLIDHALYVVGGRLASDVMPAQYAAKFEHQFDSKQQTIQTEVYLDQDYSFKSHVGIRQEKSLPATWQNLFDSWADAVHFLVDQDHAWTEWVDQPQRMSQGDIQMPVCFEQIQAAEVLALSPPELLKQFQIDADADVFAFVIPALDFHVLNEKILN</sequence>